<dbReference type="GO" id="GO:0005506">
    <property type="term" value="F:iron ion binding"/>
    <property type="evidence" value="ECO:0007669"/>
    <property type="project" value="InterPro"/>
</dbReference>
<sequence length="117" mass="12490">MKKILALAVVSLSALVSLNATADSKIEAGKAAVAKYNCASCHGADYQTPIDPGYPKLAGQHKDYLKHALVAYKRGNEVSNGRSNAIMAPLAKQLSNQDIENIAAYLHSLPTTLVLRK</sequence>
<evidence type="ECO:0000256" key="2">
    <source>
        <dbReference type="ARBA" id="ARBA00022617"/>
    </source>
</evidence>
<feature type="signal peptide" evidence="7">
    <location>
        <begin position="1"/>
        <end position="22"/>
    </location>
</feature>
<keyword evidence="2 6" id="KW-0349">Heme</keyword>
<organism evidence="9 10">
    <name type="scientific">Herminiimonas fonticola</name>
    <dbReference type="NCBI Taxonomy" id="303380"/>
    <lineage>
        <taxon>Bacteria</taxon>
        <taxon>Pseudomonadati</taxon>
        <taxon>Pseudomonadota</taxon>
        <taxon>Betaproteobacteria</taxon>
        <taxon>Burkholderiales</taxon>
        <taxon>Oxalobacteraceae</taxon>
        <taxon>Herminiimonas</taxon>
    </lineage>
</organism>
<dbReference type="PANTHER" id="PTHR33751:SF9">
    <property type="entry name" value="CYTOCHROME C4"/>
    <property type="match status" value="1"/>
</dbReference>
<evidence type="ECO:0000313" key="10">
    <source>
        <dbReference type="Proteomes" id="UP000294737"/>
    </source>
</evidence>
<feature type="chain" id="PRO_5020744219" evidence="7">
    <location>
        <begin position="23"/>
        <end position="117"/>
    </location>
</feature>
<dbReference type="GO" id="GO:0020037">
    <property type="term" value="F:heme binding"/>
    <property type="evidence" value="ECO:0007669"/>
    <property type="project" value="InterPro"/>
</dbReference>
<dbReference type="Gene3D" id="1.10.760.10">
    <property type="entry name" value="Cytochrome c-like domain"/>
    <property type="match status" value="1"/>
</dbReference>
<dbReference type="RefSeq" id="WP_112991806.1">
    <property type="nucleotide sequence ID" value="NZ_PTLZ01000002.1"/>
</dbReference>
<protein>
    <submittedName>
        <fullName evidence="9">Cytochrome c553</fullName>
    </submittedName>
</protein>
<keyword evidence="4" id="KW-0249">Electron transport</keyword>
<dbReference type="PROSITE" id="PS51007">
    <property type="entry name" value="CYTC"/>
    <property type="match status" value="1"/>
</dbReference>
<evidence type="ECO:0000256" key="4">
    <source>
        <dbReference type="ARBA" id="ARBA00022982"/>
    </source>
</evidence>
<dbReference type="OrthoDB" id="8777614at2"/>
<gene>
    <name evidence="9" type="ORF">EV677_1754</name>
</gene>
<dbReference type="AlphaFoldDB" id="A0A4R6G7F5"/>
<dbReference type="InterPro" id="IPR008168">
    <property type="entry name" value="Cyt_C_IC"/>
</dbReference>
<dbReference type="EMBL" id="SNWF01000005">
    <property type="protein sequence ID" value="TDN89694.1"/>
    <property type="molecule type" value="Genomic_DNA"/>
</dbReference>
<evidence type="ECO:0000256" key="3">
    <source>
        <dbReference type="ARBA" id="ARBA00022723"/>
    </source>
</evidence>
<comment type="caution">
    <text evidence="9">The sequence shown here is derived from an EMBL/GenBank/DDBJ whole genome shotgun (WGS) entry which is preliminary data.</text>
</comment>
<proteinExistence type="predicted"/>
<dbReference type="Pfam" id="PF00034">
    <property type="entry name" value="Cytochrom_C"/>
    <property type="match status" value="1"/>
</dbReference>
<dbReference type="PRINTS" id="PR00605">
    <property type="entry name" value="CYTCHROMECIC"/>
</dbReference>
<accession>A0A4R6G7F5</accession>
<evidence type="ECO:0000256" key="6">
    <source>
        <dbReference type="PROSITE-ProRule" id="PRU00433"/>
    </source>
</evidence>
<evidence type="ECO:0000313" key="9">
    <source>
        <dbReference type="EMBL" id="TDN89694.1"/>
    </source>
</evidence>
<evidence type="ECO:0000256" key="1">
    <source>
        <dbReference type="ARBA" id="ARBA00022448"/>
    </source>
</evidence>
<evidence type="ECO:0000256" key="7">
    <source>
        <dbReference type="SAM" id="SignalP"/>
    </source>
</evidence>
<dbReference type="GO" id="GO:0009055">
    <property type="term" value="F:electron transfer activity"/>
    <property type="evidence" value="ECO:0007669"/>
    <property type="project" value="InterPro"/>
</dbReference>
<dbReference type="Proteomes" id="UP000294737">
    <property type="component" value="Unassembled WGS sequence"/>
</dbReference>
<keyword evidence="7" id="KW-0732">Signal</keyword>
<dbReference type="PANTHER" id="PTHR33751">
    <property type="entry name" value="CBB3-TYPE CYTOCHROME C OXIDASE SUBUNIT FIXP"/>
    <property type="match status" value="1"/>
</dbReference>
<evidence type="ECO:0000259" key="8">
    <source>
        <dbReference type="PROSITE" id="PS51007"/>
    </source>
</evidence>
<name>A0A4R6G7F5_9BURK</name>
<evidence type="ECO:0000256" key="5">
    <source>
        <dbReference type="ARBA" id="ARBA00023004"/>
    </source>
</evidence>
<keyword evidence="1" id="KW-0813">Transport</keyword>
<reference evidence="9 10" key="1">
    <citation type="submission" date="2019-03" db="EMBL/GenBank/DDBJ databases">
        <title>Genomic Encyclopedia of Type Strains, Phase IV (KMG-IV): sequencing the most valuable type-strain genomes for metagenomic binning, comparative biology and taxonomic classification.</title>
        <authorList>
            <person name="Goeker M."/>
        </authorList>
    </citation>
    <scope>NUCLEOTIDE SEQUENCE [LARGE SCALE GENOMIC DNA]</scope>
    <source>
        <strain evidence="9 10">DSM 18555</strain>
    </source>
</reference>
<keyword evidence="3 6" id="KW-0479">Metal-binding</keyword>
<dbReference type="InterPro" id="IPR009056">
    <property type="entry name" value="Cyt_c-like_dom"/>
</dbReference>
<keyword evidence="5 6" id="KW-0408">Iron</keyword>
<dbReference type="InterPro" id="IPR050597">
    <property type="entry name" value="Cytochrome_c_Oxidase_Subunit"/>
</dbReference>
<keyword evidence="10" id="KW-1185">Reference proteome</keyword>
<feature type="domain" description="Cytochrome c" evidence="8">
    <location>
        <begin position="24"/>
        <end position="110"/>
    </location>
</feature>
<dbReference type="SUPFAM" id="SSF46626">
    <property type="entry name" value="Cytochrome c"/>
    <property type="match status" value="1"/>
</dbReference>
<dbReference type="InterPro" id="IPR036909">
    <property type="entry name" value="Cyt_c-like_dom_sf"/>
</dbReference>